<name>A0ABQ9H818_9NEOP</name>
<dbReference type="EMBL" id="JARBHB010000006">
    <property type="protein sequence ID" value="KAJ8880386.1"/>
    <property type="molecule type" value="Genomic_DNA"/>
</dbReference>
<feature type="transmembrane region" description="Helical" evidence="2">
    <location>
        <begin position="1520"/>
        <end position="1541"/>
    </location>
</feature>
<dbReference type="Proteomes" id="UP001159363">
    <property type="component" value="Chromosome 5"/>
</dbReference>
<protein>
    <submittedName>
        <fullName evidence="3">Uncharacterized protein</fullName>
    </submittedName>
</protein>
<evidence type="ECO:0000313" key="4">
    <source>
        <dbReference type="Proteomes" id="UP001159363"/>
    </source>
</evidence>
<keyword evidence="2" id="KW-0812">Transmembrane</keyword>
<dbReference type="Gene3D" id="3.30.420.10">
    <property type="entry name" value="Ribonuclease H-like superfamily/Ribonuclease H"/>
    <property type="match status" value="1"/>
</dbReference>
<feature type="transmembrane region" description="Helical" evidence="2">
    <location>
        <begin position="1799"/>
        <end position="1821"/>
    </location>
</feature>
<evidence type="ECO:0000313" key="3">
    <source>
        <dbReference type="EMBL" id="KAJ8880386.1"/>
    </source>
</evidence>
<feature type="region of interest" description="Disordered" evidence="1">
    <location>
        <begin position="241"/>
        <end position="275"/>
    </location>
</feature>
<keyword evidence="4" id="KW-1185">Reference proteome</keyword>
<keyword evidence="2" id="KW-0472">Membrane</keyword>
<organism evidence="3 4">
    <name type="scientific">Dryococelus australis</name>
    <dbReference type="NCBI Taxonomy" id="614101"/>
    <lineage>
        <taxon>Eukaryota</taxon>
        <taxon>Metazoa</taxon>
        <taxon>Ecdysozoa</taxon>
        <taxon>Arthropoda</taxon>
        <taxon>Hexapoda</taxon>
        <taxon>Insecta</taxon>
        <taxon>Pterygota</taxon>
        <taxon>Neoptera</taxon>
        <taxon>Polyneoptera</taxon>
        <taxon>Phasmatodea</taxon>
        <taxon>Verophasmatodea</taxon>
        <taxon>Anareolatae</taxon>
        <taxon>Phasmatidae</taxon>
        <taxon>Eurycanthinae</taxon>
        <taxon>Dryococelus</taxon>
    </lineage>
</organism>
<feature type="region of interest" description="Disordered" evidence="1">
    <location>
        <begin position="189"/>
        <end position="214"/>
    </location>
</feature>
<reference evidence="3 4" key="1">
    <citation type="submission" date="2023-02" db="EMBL/GenBank/DDBJ databases">
        <title>LHISI_Scaffold_Assembly.</title>
        <authorList>
            <person name="Stuart O.P."/>
            <person name="Cleave R."/>
            <person name="Magrath M.J.L."/>
            <person name="Mikheyev A.S."/>
        </authorList>
    </citation>
    <scope>NUCLEOTIDE SEQUENCE [LARGE SCALE GENOMIC DNA]</scope>
    <source>
        <strain evidence="3">Daus_M_001</strain>
        <tissue evidence="3">Leg muscle</tissue>
    </source>
</reference>
<sequence length="2079" mass="232653">MSCQYSQQPCLGAAIFREDVPRQATFQSTVRLPSYFDWLKHVLVRGNCLRTNHGSSVSELRDCEWLGQMRPRHHQPIKCCHVEGCGLLHEVAMAQPFKTWVIYIIEVAEEIDIMICTTQSRKWRGGGWVAATHPLAASCVDVAAACGIVLIKLAAPALPGAVPTAHDSAAGRRHRLSAPLVILEPAHERQPSRYQSMEWKPRHESEGDNERQGQGYKDIWAALNSEVLRAGEVIEVSVEQHRNERAGETGKFPEKKTRRPAASSGTITICENPGVSRPGIEPDSPWWEASSLTAQTLRSRESTILSYHRTQHGSGHEEGPLALTVAGNKLVTTAYRKRSIFCVLHINTGCLIGNEFSKLRDDAILVYFANIRQMENGHGFTGKVECPRSHFLSESVFEKCNRYRDVHFECPGCLSGAWTHSSTSVAEERLTEGFFFELSYGILLRFRANPLRLQGKEVMQGIMHRGREGLGSNGQRLGSLTTSLSVPIVKTITKKILGKNRQRQRWNSWFITKDERLVEIRCCIWASSSGGGLAERWRISPFIAHASPQRPITQFRILLGKICATVEENAPSPCVEAKSAAMHGDKSYKVICLSKNVTCGGKTADYVTFGGGKIGHSHGRDVRDGSRMVRSYRFLKSCELQPQFENFVYECSSSLAPPPPPGWRLMCCDSTGWHQNNQAAGSNYTLVLHVHLTVGETALPRGQLLHSSGARASDLSIVIAETALSGNCSLSHAKRELIGRQWDTRRKHCFSLSRSMTVHIVCLPRDRARSTHSAQSYRNEVVHRIRKLALDSLVLNQSSPMVVDKTIEDWSRLLSGPGNHCVLEKRAYRSQAFHRLTLFSVFRNTAQGIDKTRLALDDSLRFARPFDISNLRGYFCPRIGENLPLYDIPTLCEFTPNVLWFDEEKINDSQTADKNSIEQRMALMNVSVGRMHRSNNSSWYPSWWEASSLATTPPSPQHSRGRCLLFSPLYYDLTGRELHNQHVCNRGVVCLSIAMLYFTDEGQTVGARLVHAFVTTVDNLLGVLRDALSSVLTAYRNRRFVYFKKKIAGTKVTAELNIRLENTVPTKTARWEVHKQNSKSTADTANLSTPGEAYNPDCLLPTVKHEGSSVEVSAVASWFSVRRTVKVNVNVYYETLLGGRVNSVAQGLFTAGDGILEDDNAPTHAAANFQSLWPAFKNKLRVSYPPPASLTELRQILFDERYNIPLTTNQDLYASHPRRMQAILDAKCVRRISPRRTANSVQSPAGSLRIFSSGNRSGMMPLVGGFSRDPPLPPFHSGAAPYSPLTSPSSALMTSLKYLPSLTRAQLALQVSNEVGPIITHLKKSPKASIYTVVPTITPEIIGQTIDRFRFLVVAPQDGEELSPKEPENFHMNTTSLLQALIPSFCDHAGLSPTFTDLATDTAYMTRTFPFLSKPVVIKQVIFSEKSLYVPQVDLKEFCDLFLFKVIDMGSRLWVKIKASWIQFCGRVKSYMNSSDALTPEAITACPPNPITDILRSRKRYNDFQGADMNKILKSRTLPFVLPEALFMYAVLVAVAAAICATKSRYFCYCSPRYSRNIETSKLGKKWAAKIKLQRSKSLEGGDSEKYFAFTQIDRVDVWVSRCFAINFRRPVESNVTFCVASEVNSRAGAEKRDVIYHGLASFPALFATALRLPSQTASRQKQRWRTETGPRTGENIASLRHYKTSTVLLVNRKLILGTRAPDCVHSTSSSVGVGFVTSRTAPPWEIPRLISVTVVLPTIDRHARNYENINVPVVHWVFGRNGEITFLRERWFIRKLRVESALFVPVARNQREYGDFPYFVFTDLTPFFVITYCLSAYALYRSVRHSVNIRKILTVRTHNREEPGSNPVPAILISVFLGFPKSLQANAGMGTNKGHGRFLLNPSPIPLPSATCTVSNELAVDETLSTIYLPIYKQDFRLSLVRWGSPCIAHSGTSAANARLHYRGSKLDHTSPSDRISYNGKYRSREKNGSLGVFYWLEMWGRGGAGARLLASHLAEPESCRVMALVSGYYLGSLVSPALSFGRCFVYSPHFTFIRSQDLDVKSPNLFAHWWLEMARAHPQIITCSYVATLEGLKIFIY</sequence>
<proteinExistence type="predicted"/>
<feature type="compositionally biased region" description="Basic and acidic residues" evidence="1">
    <location>
        <begin position="199"/>
        <end position="211"/>
    </location>
</feature>
<keyword evidence="2" id="KW-1133">Transmembrane helix</keyword>
<feature type="compositionally biased region" description="Basic and acidic residues" evidence="1">
    <location>
        <begin position="241"/>
        <end position="255"/>
    </location>
</feature>
<evidence type="ECO:0000256" key="2">
    <source>
        <dbReference type="SAM" id="Phobius"/>
    </source>
</evidence>
<evidence type="ECO:0000256" key="1">
    <source>
        <dbReference type="SAM" id="MobiDB-lite"/>
    </source>
</evidence>
<gene>
    <name evidence="3" type="ORF">PR048_016855</name>
</gene>
<comment type="caution">
    <text evidence="3">The sequence shown here is derived from an EMBL/GenBank/DDBJ whole genome shotgun (WGS) entry which is preliminary data.</text>
</comment>
<dbReference type="InterPro" id="IPR036397">
    <property type="entry name" value="RNaseH_sf"/>
</dbReference>
<accession>A0ABQ9H818</accession>